<protein>
    <recommendedName>
        <fullName evidence="6">YecA family protein</fullName>
    </recommendedName>
</protein>
<dbReference type="STRING" id="54398.Ga0074115_10178"/>
<dbReference type="SUPFAM" id="SSF101327">
    <property type="entry name" value="YgfB-like"/>
    <property type="match status" value="1"/>
</dbReference>
<dbReference type="EMBL" id="LMXI01000571">
    <property type="protein sequence ID" value="KRT57219.1"/>
    <property type="molecule type" value="Genomic_DNA"/>
</dbReference>
<dbReference type="GO" id="GO:0005829">
    <property type="term" value="C:cytosol"/>
    <property type="evidence" value="ECO:0007669"/>
    <property type="project" value="TreeGrafter"/>
</dbReference>
<dbReference type="OrthoDB" id="9783391at2"/>
<dbReference type="Pfam" id="PF03695">
    <property type="entry name" value="UPF0149"/>
    <property type="match status" value="1"/>
</dbReference>
<evidence type="ECO:0000256" key="1">
    <source>
        <dbReference type="ARBA" id="ARBA00038308"/>
    </source>
</evidence>
<dbReference type="InterPro" id="IPR011978">
    <property type="entry name" value="YgfB-like"/>
</dbReference>
<dbReference type="Proteomes" id="UP000051276">
    <property type="component" value="Unassembled WGS sequence"/>
</dbReference>
<sequence length="188" mass="20797">MNSLPEPPDYSRFDQLLSSLHLQVGAAELHGVISALLCAAHTDAHVAWFEELFSELPNGDLLVKEMRRLLGQLYQITERQIGDEGLAFAPFLPSEDVPIEGRAQALSEWSQGYLFGLGMAGVTEEKLAEDGREVVADLTELTRLDYEQIESGESAEADLMELTEFVRVGALLVREELRPEEEASHEAG</sequence>
<keyword evidence="5" id="KW-1185">Reference proteome</keyword>
<reference evidence="4 5" key="1">
    <citation type="submission" date="2015-11" db="EMBL/GenBank/DDBJ databases">
        <title>The genome of Candidatus Endoriftia persephone in Ridgeia piscesae and population structure of the North Eastern Pacific vestimentiferan symbionts.</title>
        <authorList>
            <person name="Perez M."/>
            <person name="Juniper K.S."/>
        </authorList>
    </citation>
    <scope>NUCLEOTIDE SEQUENCE [LARGE SCALE GENOMIC DNA]</scope>
    <source>
        <strain evidence="3">Ind10</strain>
        <strain evidence="2">Ind11</strain>
    </source>
</reference>
<comment type="similarity">
    <text evidence="1">Belongs to the UPF0149 family.</text>
</comment>
<evidence type="ECO:0000313" key="5">
    <source>
        <dbReference type="Proteomes" id="UP000051634"/>
    </source>
</evidence>
<dbReference type="EMBL" id="LDXT01000095">
    <property type="protein sequence ID" value="KRT53745.1"/>
    <property type="molecule type" value="Genomic_DNA"/>
</dbReference>
<evidence type="ECO:0000313" key="2">
    <source>
        <dbReference type="EMBL" id="KRT53745.1"/>
    </source>
</evidence>
<name>A0A0T5Z3D9_9GAMM</name>
<dbReference type="PANTHER" id="PTHR37528">
    <property type="entry name" value="UPF0149 PROTEIN YGFB"/>
    <property type="match status" value="1"/>
</dbReference>
<dbReference type="PANTHER" id="PTHR37528:SF1">
    <property type="entry name" value="UPF0149 PROTEIN YGFB"/>
    <property type="match status" value="1"/>
</dbReference>
<dbReference type="RefSeq" id="WP_057956626.1">
    <property type="nucleotide sequence ID" value="NZ_KQ556943.1"/>
</dbReference>
<comment type="caution">
    <text evidence="3">The sequence shown here is derived from an EMBL/GenBank/DDBJ whole genome shotgun (WGS) entry which is preliminary data.</text>
</comment>
<gene>
    <name evidence="2" type="ORF">Ga0074115_10178</name>
    <name evidence="3" type="ORF">Ga0076813_11239</name>
</gene>
<dbReference type="InterPro" id="IPR036255">
    <property type="entry name" value="YgfB-like_sf"/>
</dbReference>
<dbReference type="AlphaFoldDB" id="A0A0T5Z3D9"/>
<evidence type="ECO:0008006" key="6">
    <source>
        <dbReference type="Google" id="ProtNLM"/>
    </source>
</evidence>
<dbReference type="Gene3D" id="1.20.120.740">
    <property type="entry name" value="YgfB uncharacterised protein family UPF0149, PF03695"/>
    <property type="match status" value="1"/>
</dbReference>
<dbReference type="Proteomes" id="UP000051634">
    <property type="component" value="Unassembled WGS sequence"/>
</dbReference>
<proteinExistence type="inferred from homology"/>
<evidence type="ECO:0000313" key="4">
    <source>
        <dbReference type="Proteomes" id="UP000051276"/>
    </source>
</evidence>
<accession>A0A0T5Z3D9</accession>
<organism evidence="3 4">
    <name type="scientific">endosymbiont of Ridgeia piscesae</name>
    <dbReference type="NCBI Taxonomy" id="54398"/>
    <lineage>
        <taxon>Bacteria</taxon>
        <taxon>Pseudomonadati</taxon>
        <taxon>Pseudomonadota</taxon>
        <taxon>Gammaproteobacteria</taxon>
        <taxon>sulfur-oxidizing symbionts</taxon>
    </lineage>
</organism>
<evidence type="ECO:0000313" key="3">
    <source>
        <dbReference type="EMBL" id="KRT57219.1"/>
    </source>
</evidence>